<dbReference type="Proteomes" id="UP000010799">
    <property type="component" value="Chromosome"/>
</dbReference>
<dbReference type="CDD" id="cd16913">
    <property type="entry name" value="YkuD_like"/>
    <property type="match status" value="1"/>
</dbReference>
<dbReference type="GO" id="GO:0008360">
    <property type="term" value="P:regulation of cell shape"/>
    <property type="evidence" value="ECO:0007669"/>
    <property type="project" value="UniProtKB-UniRule"/>
</dbReference>
<dbReference type="InterPro" id="IPR036366">
    <property type="entry name" value="PGBDSf"/>
</dbReference>
<feature type="active site" description="Proton donor/acceptor" evidence="7">
    <location>
        <position position="332"/>
    </location>
</feature>
<dbReference type="RefSeq" id="WP_015273507.1">
    <property type="nucleotide sequence ID" value="NC_019907.1"/>
</dbReference>
<evidence type="ECO:0000256" key="6">
    <source>
        <dbReference type="ARBA" id="ARBA00023316"/>
    </source>
</evidence>
<feature type="domain" description="L,D-TPase catalytic" evidence="9">
    <location>
        <begin position="202"/>
        <end position="391"/>
    </location>
</feature>
<dbReference type="Pfam" id="PF03734">
    <property type="entry name" value="YkuD"/>
    <property type="match status" value="1"/>
</dbReference>
<dbReference type="PANTHER" id="PTHR41533:SF1">
    <property type="entry name" value="L,D-TRANSPEPTIDASE YCBB-RELATED"/>
    <property type="match status" value="1"/>
</dbReference>
<evidence type="ECO:0000259" key="9">
    <source>
        <dbReference type="PROSITE" id="PS52029"/>
    </source>
</evidence>
<dbReference type="PROSITE" id="PS52029">
    <property type="entry name" value="LD_TPASE"/>
    <property type="match status" value="1"/>
</dbReference>
<sequence>MSIEMDCKKKDCSKRVSRRLFMQSAASLGLAGLSVPSFAQTVLDAVVNDGGRANWGDQFDSRFSRITAKINSNTPVLSEATLANLQQAIFVYQDITNRGGWPQVVIPRSLRIGDVDPSVQVLRERLILSYDLDKRVGISSAFDSYVDGAVRNFQARHGLLADGILEESTIQAMNIPAEIRLQQLNKNYARLQALVSGNLGQRYVMVNIPAAYIEAVQDGSVVLRNTAIVGKIDRQTPILNSEIYQVILNPFWVAPRSIVQKDIMPLMRQDPTYLKRNNIRLVNNKGVEIPPEQIDWNAPKAPNLMFRQDPGKINAMSSTKINFMNPYSVYMHDTPQRGLFNKIMRFETSGCVRVSNVRDLNVWLLSKTPGWTRQRMERVIESRVNTPIKLANKVPIHFVYISAWSSKDHVVQLREDIYNLDGNSLAPNSSIPRKPIPEEDFLSN</sequence>
<evidence type="ECO:0000313" key="11">
    <source>
        <dbReference type="Proteomes" id="UP000010799"/>
    </source>
</evidence>
<proteinExistence type="inferred from homology"/>
<evidence type="ECO:0000313" key="10">
    <source>
        <dbReference type="EMBL" id="AGA65082.1"/>
    </source>
</evidence>
<reference evidence="10 11" key="1">
    <citation type="journal article" date="2012" name="Stand. Genomic Sci.">
        <title>Complete genome sequence of Liberibacter crescens BT-1.</title>
        <authorList>
            <person name="Leonard M.T."/>
            <person name="Fagen J.R."/>
            <person name="Davis-Richardson A.G."/>
            <person name="Davis M.J."/>
            <person name="Triplett E.W."/>
        </authorList>
    </citation>
    <scope>NUCLEOTIDE SEQUENCE [LARGE SCALE GENOMIC DNA]</scope>
    <source>
        <strain evidence="10 11">BT-1</strain>
    </source>
</reference>
<dbReference type="InterPro" id="IPR036365">
    <property type="entry name" value="PGBD-like_sf"/>
</dbReference>
<dbReference type="InterPro" id="IPR005490">
    <property type="entry name" value="LD_TPept_cat_dom"/>
</dbReference>
<dbReference type="SUPFAM" id="SSF47090">
    <property type="entry name" value="PGBD-like"/>
    <property type="match status" value="1"/>
</dbReference>
<dbReference type="Gene3D" id="2.40.440.10">
    <property type="entry name" value="L,D-transpeptidase catalytic domain-like"/>
    <property type="match status" value="1"/>
</dbReference>
<protein>
    <recommendedName>
        <fullName evidence="9">L,D-TPase catalytic domain-containing protein</fullName>
    </recommendedName>
</protein>
<dbReference type="KEGG" id="lcc:B488_10900"/>
<dbReference type="InterPro" id="IPR006311">
    <property type="entry name" value="TAT_signal"/>
</dbReference>
<evidence type="ECO:0000256" key="1">
    <source>
        <dbReference type="ARBA" id="ARBA00004752"/>
    </source>
</evidence>
<comment type="pathway">
    <text evidence="1 7">Cell wall biogenesis; peptidoglycan biosynthesis.</text>
</comment>
<keyword evidence="6 7" id="KW-0961">Cell wall biogenesis/degradation</keyword>
<evidence type="ECO:0000256" key="4">
    <source>
        <dbReference type="ARBA" id="ARBA00022960"/>
    </source>
</evidence>
<dbReference type="PROSITE" id="PS51318">
    <property type="entry name" value="TAT"/>
    <property type="match status" value="1"/>
</dbReference>
<keyword evidence="8" id="KW-0732">Signal</keyword>
<dbReference type="EMBL" id="CP003789">
    <property type="protein sequence ID" value="AGA65082.1"/>
    <property type="molecule type" value="Genomic_DNA"/>
</dbReference>
<dbReference type="GO" id="GO:0071555">
    <property type="term" value="P:cell wall organization"/>
    <property type="evidence" value="ECO:0007669"/>
    <property type="project" value="UniProtKB-UniRule"/>
</dbReference>
<dbReference type="SUPFAM" id="SSF141523">
    <property type="entry name" value="L,D-transpeptidase catalytic domain-like"/>
    <property type="match status" value="1"/>
</dbReference>
<keyword evidence="4 7" id="KW-0133">Cell shape</keyword>
<dbReference type="GO" id="GO:0004180">
    <property type="term" value="F:carboxypeptidase activity"/>
    <property type="evidence" value="ECO:0007669"/>
    <property type="project" value="UniProtKB-ARBA"/>
</dbReference>
<name>L0EVW0_LIBCB</name>
<feature type="signal peptide" evidence="8">
    <location>
        <begin position="1"/>
        <end position="39"/>
    </location>
</feature>
<dbReference type="STRING" id="1215343.B488_10900"/>
<dbReference type="Gene3D" id="1.10.101.10">
    <property type="entry name" value="PGBD-like superfamily/PGBD"/>
    <property type="match status" value="1"/>
</dbReference>
<dbReference type="UniPathway" id="UPA00219"/>
<evidence type="ECO:0000256" key="2">
    <source>
        <dbReference type="ARBA" id="ARBA00005992"/>
    </source>
</evidence>
<evidence type="ECO:0000256" key="7">
    <source>
        <dbReference type="PROSITE-ProRule" id="PRU01373"/>
    </source>
</evidence>
<dbReference type="PATRIC" id="fig|1215343.11.peg.1121"/>
<keyword evidence="3" id="KW-0808">Transferase</keyword>
<feature type="chain" id="PRO_5003941243" description="L,D-TPase catalytic domain-containing protein" evidence="8">
    <location>
        <begin position="40"/>
        <end position="444"/>
    </location>
</feature>
<dbReference type="Pfam" id="PF01471">
    <property type="entry name" value="PG_binding_1"/>
    <property type="match status" value="1"/>
</dbReference>
<dbReference type="AlphaFoldDB" id="L0EVW0"/>
<dbReference type="GO" id="GO:0016740">
    <property type="term" value="F:transferase activity"/>
    <property type="evidence" value="ECO:0007669"/>
    <property type="project" value="UniProtKB-KW"/>
</dbReference>
<dbReference type="HOGENOM" id="CLU_020360_5_2_5"/>
<evidence type="ECO:0000256" key="8">
    <source>
        <dbReference type="SAM" id="SignalP"/>
    </source>
</evidence>
<keyword evidence="11" id="KW-1185">Reference proteome</keyword>
<dbReference type="GO" id="GO:0009252">
    <property type="term" value="P:peptidoglycan biosynthetic process"/>
    <property type="evidence" value="ECO:0007669"/>
    <property type="project" value="UniProtKB-UniPathway"/>
</dbReference>
<keyword evidence="5 7" id="KW-0573">Peptidoglycan synthesis</keyword>
<gene>
    <name evidence="10" type="ordered locus">B488_10900</name>
</gene>
<dbReference type="eggNOG" id="COG2989">
    <property type="taxonomic scope" value="Bacteria"/>
</dbReference>
<dbReference type="PANTHER" id="PTHR41533">
    <property type="entry name" value="L,D-TRANSPEPTIDASE HI_1667-RELATED"/>
    <property type="match status" value="1"/>
</dbReference>
<evidence type="ECO:0000256" key="5">
    <source>
        <dbReference type="ARBA" id="ARBA00022984"/>
    </source>
</evidence>
<evidence type="ECO:0000256" key="3">
    <source>
        <dbReference type="ARBA" id="ARBA00022679"/>
    </source>
</evidence>
<dbReference type="InterPro" id="IPR002477">
    <property type="entry name" value="Peptidoglycan-bd-like"/>
</dbReference>
<feature type="active site" description="Nucleophile" evidence="7">
    <location>
        <position position="351"/>
    </location>
</feature>
<dbReference type="InterPro" id="IPR038063">
    <property type="entry name" value="Transpep_catalytic_dom"/>
</dbReference>
<organism evidence="10 11">
    <name type="scientific">Liberibacter crescens (strain BT-1)</name>
    <dbReference type="NCBI Taxonomy" id="1215343"/>
    <lineage>
        <taxon>Bacteria</taxon>
        <taxon>Pseudomonadati</taxon>
        <taxon>Pseudomonadota</taxon>
        <taxon>Alphaproteobacteria</taxon>
        <taxon>Hyphomicrobiales</taxon>
        <taxon>Rhizobiaceae</taxon>
        <taxon>Liberibacter</taxon>
    </lineage>
</organism>
<dbReference type="InterPro" id="IPR052905">
    <property type="entry name" value="LD-transpeptidase_YkuD-like"/>
</dbReference>
<accession>L0EVW0</accession>
<comment type="similarity">
    <text evidence="2">Belongs to the YkuD family.</text>
</comment>